<accession>A0ABY6CVB3</accession>
<sequence length="205" mass="23338">MNIKTIIFDLGGVIIDLDFKKTPEALALLSGWPADDIYQRYWEPGLFQDHEKGLISDQDLRLGINQLFKTQLSDLQIDQAWNAMLGNVPKARLDFMCSLRKDYKVLVLSNTNGIHEKAFNQIIQASSGEQSLHAFADEVYFSHELHMRKPDLDIYQEVLKRSDNRADECLFLDDTLANLEAAASLGIHTLHITEPDNIFNLTAYV</sequence>
<keyword evidence="2" id="KW-1185">Reference proteome</keyword>
<dbReference type="PANTHER" id="PTHR43611">
    <property type="entry name" value="ALPHA-D-GLUCOSE 1-PHOSPHATE PHOSPHATASE"/>
    <property type="match status" value="1"/>
</dbReference>
<dbReference type="CDD" id="cd02603">
    <property type="entry name" value="HAD_sEH-N_like"/>
    <property type="match status" value="1"/>
</dbReference>
<organism evidence="1 2">
    <name type="scientific">Reichenbachiella carrageenanivorans</name>
    <dbReference type="NCBI Taxonomy" id="2979869"/>
    <lineage>
        <taxon>Bacteria</taxon>
        <taxon>Pseudomonadati</taxon>
        <taxon>Bacteroidota</taxon>
        <taxon>Cytophagia</taxon>
        <taxon>Cytophagales</taxon>
        <taxon>Reichenbachiellaceae</taxon>
        <taxon>Reichenbachiella</taxon>
    </lineage>
</organism>
<dbReference type="SUPFAM" id="SSF56784">
    <property type="entry name" value="HAD-like"/>
    <property type="match status" value="1"/>
</dbReference>
<name>A0ABY6CVB3_9BACT</name>
<dbReference type="SFLD" id="SFLDS00003">
    <property type="entry name" value="Haloacid_Dehalogenase"/>
    <property type="match status" value="1"/>
</dbReference>
<dbReference type="Gene3D" id="3.40.50.1000">
    <property type="entry name" value="HAD superfamily/HAD-like"/>
    <property type="match status" value="1"/>
</dbReference>
<dbReference type="InterPro" id="IPR006439">
    <property type="entry name" value="HAD-SF_hydro_IA"/>
</dbReference>
<reference evidence="1" key="1">
    <citation type="submission" date="2022-10" db="EMBL/GenBank/DDBJ databases">
        <title>Comparative genomics and taxonomic characterization of three novel marine species of genus Reichenbachiella exhibiting antioxidant and polysaccharide degradation activities.</title>
        <authorList>
            <person name="Muhammad N."/>
            <person name="Lee Y.-J."/>
            <person name="Ko J."/>
            <person name="Kim S.-G."/>
        </authorList>
    </citation>
    <scope>NUCLEOTIDE SEQUENCE</scope>
    <source>
        <strain evidence="1">Wsw4-B4</strain>
    </source>
</reference>
<evidence type="ECO:0000313" key="2">
    <source>
        <dbReference type="Proteomes" id="UP001062165"/>
    </source>
</evidence>
<dbReference type="Gene3D" id="1.10.150.240">
    <property type="entry name" value="Putative phosphatase, domain 2"/>
    <property type="match status" value="1"/>
</dbReference>
<dbReference type="EMBL" id="CP106735">
    <property type="protein sequence ID" value="UXX77841.1"/>
    <property type="molecule type" value="Genomic_DNA"/>
</dbReference>
<dbReference type="InterPro" id="IPR023214">
    <property type="entry name" value="HAD_sf"/>
</dbReference>
<dbReference type="Proteomes" id="UP001062165">
    <property type="component" value="Chromosome"/>
</dbReference>
<dbReference type="Pfam" id="PF00702">
    <property type="entry name" value="Hydrolase"/>
    <property type="match status" value="1"/>
</dbReference>
<protein>
    <submittedName>
        <fullName evidence="1">HAD family phosphatase</fullName>
    </submittedName>
</protein>
<evidence type="ECO:0000313" key="1">
    <source>
        <dbReference type="EMBL" id="UXX77841.1"/>
    </source>
</evidence>
<proteinExistence type="predicted"/>
<dbReference type="PANTHER" id="PTHR43611:SF3">
    <property type="entry name" value="FLAVIN MONONUCLEOTIDE HYDROLASE 1, CHLOROPLATIC"/>
    <property type="match status" value="1"/>
</dbReference>
<dbReference type="InterPro" id="IPR036412">
    <property type="entry name" value="HAD-like_sf"/>
</dbReference>
<dbReference type="InterPro" id="IPR023198">
    <property type="entry name" value="PGP-like_dom2"/>
</dbReference>
<dbReference type="NCBIfam" id="TIGR01509">
    <property type="entry name" value="HAD-SF-IA-v3"/>
    <property type="match status" value="1"/>
</dbReference>
<dbReference type="RefSeq" id="WP_263049588.1">
    <property type="nucleotide sequence ID" value="NZ_CP106735.1"/>
</dbReference>
<gene>
    <name evidence="1" type="ORF">N7E81_10720</name>
</gene>
<dbReference type="SFLD" id="SFLDG01129">
    <property type="entry name" value="C1.5:_HAD__Beta-PGM__Phosphata"/>
    <property type="match status" value="1"/>
</dbReference>